<evidence type="ECO:0000313" key="1">
    <source>
        <dbReference type="EMBL" id="GAT45616.1"/>
    </source>
</evidence>
<organism evidence="1 2">
    <name type="scientific">Mycena chlorophos</name>
    <name type="common">Agaric fungus</name>
    <name type="synonym">Agaricus chlorophos</name>
    <dbReference type="NCBI Taxonomy" id="658473"/>
    <lineage>
        <taxon>Eukaryota</taxon>
        <taxon>Fungi</taxon>
        <taxon>Dikarya</taxon>
        <taxon>Basidiomycota</taxon>
        <taxon>Agaricomycotina</taxon>
        <taxon>Agaricomycetes</taxon>
        <taxon>Agaricomycetidae</taxon>
        <taxon>Agaricales</taxon>
        <taxon>Marasmiineae</taxon>
        <taxon>Mycenaceae</taxon>
        <taxon>Mycena</taxon>
    </lineage>
</organism>
<proteinExistence type="predicted"/>
<evidence type="ECO:0000313" key="2">
    <source>
        <dbReference type="Proteomes" id="UP000815677"/>
    </source>
</evidence>
<dbReference type="Proteomes" id="UP000815677">
    <property type="component" value="Unassembled WGS sequence"/>
</dbReference>
<name>A0ABQ0L3A5_MYCCL</name>
<dbReference type="EMBL" id="DF841556">
    <property type="protein sequence ID" value="GAT45616.1"/>
    <property type="molecule type" value="Genomic_DNA"/>
</dbReference>
<accession>A0ABQ0L3A5</accession>
<sequence length="116" mass="13486">MGAVIAPLFRSRFPKARDVPRGITLGSFEYAICLAFNKPSRTWLDEQQTEIVQFVKEMLQLPNEPKWYRTPFVDKMLPDFHLVWPLAYELKYTKGESDDELVDLLADSDSSDDEEQ</sequence>
<reference evidence="1" key="1">
    <citation type="submission" date="2014-09" db="EMBL/GenBank/DDBJ databases">
        <title>Genome sequence of the luminous mushroom Mycena chlorophos for searching fungal bioluminescence genes.</title>
        <authorList>
            <person name="Tanaka Y."/>
            <person name="Kasuga D."/>
            <person name="Oba Y."/>
            <person name="Hase S."/>
            <person name="Sato K."/>
            <person name="Oba Y."/>
            <person name="Sakakibara Y."/>
        </authorList>
    </citation>
    <scope>NUCLEOTIDE SEQUENCE</scope>
</reference>
<gene>
    <name evidence="1" type="ORF">MCHLO_03182</name>
</gene>
<keyword evidence="2" id="KW-1185">Reference proteome</keyword>
<protein>
    <submittedName>
        <fullName evidence="1">Uncharacterized protein</fullName>
    </submittedName>
</protein>